<keyword evidence="7" id="KW-1185">Reference proteome</keyword>
<organism evidence="6 7">
    <name type="scientific">Gloeomargarita lithophora Alchichica-D10</name>
    <dbReference type="NCBI Taxonomy" id="1188229"/>
    <lineage>
        <taxon>Bacteria</taxon>
        <taxon>Bacillati</taxon>
        <taxon>Cyanobacteriota</taxon>
        <taxon>Cyanophyceae</taxon>
        <taxon>Gloeomargaritales</taxon>
        <taxon>Gloeomargaritaceae</taxon>
        <taxon>Gloeomargarita</taxon>
    </lineage>
</organism>
<reference evidence="6 7" key="1">
    <citation type="submission" date="2016-10" db="EMBL/GenBank/DDBJ databases">
        <title>Description of Gloeomargarita lithophora gen. nov., sp. nov., a thylakoid-bearing basal-branching cyanobacterium with intracellular carbonates, and proposal for Gloeomargaritales ord. nov.</title>
        <authorList>
            <person name="Moreira D."/>
            <person name="Tavera R."/>
            <person name="Benzerara K."/>
            <person name="Skouri-Panet F."/>
            <person name="Couradeau E."/>
            <person name="Gerard E."/>
            <person name="Loussert C."/>
            <person name="Novelo E."/>
            <person name="Zivanovic Y."/>
            <person name="Lopez-Garcia P."/>
        </authorList>
    </citation>
    <scope>NUCLEOTIDE SEQUENCE [LARGE SCALE GENOMIC DNA]</scope>
    <source>
        <strain evidence="6 7">D10</strain>
    </source>
</reference>
<keyword evidence="4" id="KW-0732">Signal</keyword>
<dbReference type="RefSeq" id="WP_071455392.1">
    <property type="nucleotide sequence ID" value="NZ_CP017675.1"/>
</dbReference>
<dbReference type="SUPFAM" id="SSF51126">
    <property type="entry name" value="Pectin lyase-like"/>
    <property type="match status" value="1"/>
</dbReference>
<name>A0A1J0AGJ1_9CYAN</name>
<dbReference type="InterPro" id="IPR051550">
    <property type="entry name" value="SCF-Subunits/Alg-Epimerases"/>
</dbReference>
<dbReference type="PANTHER" id="PTHR22990:SF15">
    <property type="entry name" value="F-BOX ONLY PROTEIN 10"/>
    <property type="match status" value="1"/>
</dbReference>
<evidence type="ECO:0000313" key="6">
    <source>
        <dbReference type="EMBL" id="APB35045.1"/>
    </source>
</evidence>
<dbReference type="InterPro" id="IPR006626">
    <property type="entry name" value="PbH1"/>
</dbReference>
<dbReference type="AlphaFoldDB" id="A0A1J0AGJ1"/>
<keyword evidence="3" id="KW-0833">Ubl conjugation pathway</keyword>
<feature type="domain" description="DUF1565" evidence="5">
    <location>
        <begin position="132"/>
        <end position="400"/>
    </location>
</feature>
<dbReference type="PANTHER" id="PTHR22990">
    <property type="entry name" value="F-BOX ONLY PROTEIN"/>
    <property type="match status" value="1"/>
</dbReference>
<protein>
    <submittedName>
        <fullName evidence="6">Zn-finger protein</fullName>
    </submittedName>
</protein>
<comment type="pathway">
    <text evidence="1">Protein modification; protein ubiquitination.</text>
</comment>
<evidence type="ECO:0000256" key="3">
    <source>
        <dbReference type="ARBA" id="ARBA00022786"/>
    </source>
</evidence>
<dbReference type="InterPro" id="IPR011050">
    <property type="entry name" value="Pectin_lyase_fold/virulence"/>
</dbReference>
<dbReference type="Gene3D" id="2.160.20.10">
    <property type="entry name" value="Single-stranded right-handed beta-helix, Pectin lyase-like"/>
    <property type="match status" value="1"/>
</dbReference>
<dbReference type="Proteomes" id="UP000180235">
    <property type="component" value="Chromosome"/>
</dbReference>
<dbReference type="InterPro" id="IPR011459">
    <property type="entry name" value="DUF1565"/>
</dbReference>
<feature type="chain" id="PRO_5009608758" evidence="4">
    <location>
        <begin position="26"/>
        <end position="410"/>
    </location>
</feature>
<dbReference type="Pfam" id="PF07602">
    <property type="entry name" value="DUF1565"/>
    <property type="match status" value="1"/>
</dbReference>
<dbReference type="InterPro" id="IPR012334">
    <property type="entry name" value="Pectin_lyas_fold"/>
</dbReference>
<feature type="signal peptide" evidence="4">
    <location>
        <begin position="1"/>
        <end position="25"/>
    </location>
</feature>
<evidence type="ECO:0000259" key="5">
    <source>
        <dbReference type="Pfam" id="PF07602"/>
    </source>
</evidence>
<proteinExistence type="predicted"/>
<dbReference type="InterPro" id="IPR022441">
    <property type="entry name" value="Para_beta_helix_rpt-2"/>
</dbReference>
<accession>A0A1J0AGJ1</accession>
<evidence type="ECO:0000256" key="1">
    <source>
        <dbReference type="ARBA" id="ARBA00004906"/>
    </source>
</evidence>
<dbReference type="KEGG" id="glt:GlitD10_2702"/>
<sequence>MRPIYPVIAPLALALPLFWAGTVGANPAGNKLTVPSPPPATVVKPSPVNPKPAQAITNSAPATVKPAQTPVKPTQPTIKPAQAISKPVPATAKPNQTTVKPAPTVATPKVEMPAPTPTAVNVQRVLYVNPASGLDSANGQAPQTAFKTITHALKFAEGGTLIQLAPGKYSAESGEQFPMQLKPGVILRGNEATRGEGVLIEGGGRFVSRVFARQNATILAGETTHILGVTITNRNIRGTAIWVESTNPYIRNCTFTNNHREGVFVTGEGAPRIEDNLFIRNGGNGVSLTKASKGEVRRNVFIQTGFGLAIGGVSSPIVTDNRIENNVDGMVISDVAKPVLRGNRIAFNRRTGIIVISSAQPDLGTSASPGNNTFQSNGNHDLHNATKNITLTSVGNRLDMSKVNGLVQLQ</sequence>
<evidence type="ECO:0000313" key="7">
    <source>
        <dbReference type="Proteomes" id="UP000180235"/>
    </source>
</evidence>
<dbReference type="NCBIfam" id="TIGR03804">
    <property type="entry name" value="para_beta_helix"/>
    <property type="match status" value="1"/>
</dbReference>
<evidence type="ECO:0000256" key="2">
    <source>
        <dbReference type="ARBA" id="ARBA00022737"/>
    </source>
</evidence>
<keyword evidence="2" id="KW-0677">Repeat</keyword>
<gene>
    <name evidence="6" type="ORF">GlitD10_2702</name>
</gene>
<dbReference type="OrthoDB" id="9759810at2"/>
<dbReference type="EMBL" id="CP017675">
    <property type="protein sequence ID" value="APB35045.1"/>
    <property type="molecule type" value="Genomic_DNA"/>
</dbReference>
<dbReference type="SMART" id="SM00710">
    <property type="entry name" value="PbH1"/>
    <property type="match status" value="6"/>
</dbReference>
<evidence type="ECO:0000256" key="4">
    <source>
        <dbReference type="SAM" id="SignalP"/>
    </source>
</evidence>
<dbReference type="STRING" id="1188229.GlitD10_2702"/>